<accession>K2R9N8</accession>
<evidence type="ECO:0000313" key="6">
    <source>
        <dbReference type="Proteomes" id="UP000007129"/>
    </source>
</evidence>
<dbReference type="EMBL" id="AHHD01000612">
    <property type="protein sequence ID" value="EKG09537.1"/>
    <property type="molecule type" value="Genomic_DNA"/>
</dbReference>
<evidence type="ECO:0000256" key="2">
    <source>
        <dbReference type="SAM" id="MobiDB-lite"/>
    </source>
</evidence>
<dbReference type="Proteomes" id="UP000007129">
    <property type="component" value="Unassembled WGS sequence"/>
</dbReference>
<keyword evidence="1" id="KW-0677">Repeat</keyword>
<evidence type="ECO:0000256" key="1">
    <source>
        <dbReference type="ARBA" id="ARBA00022737"/>
    </source>
</evidence>
<dbReference type="VEuPathDB" id="FungiDB:MPH_13387"/>
<name>K2R9N8_MACPH</name>
<dbReference type="HOGENOM" id="CLU_002406_4_1_1"/>
<comment type="caution">
    <text evidence="5">The sequence shown here is derived from an EMBL/GenBank/DDBJ whole genome shotgun (WGS) entry which is preliminary data.</text>
</comment>
<feature type="domain" description="DUF7708" evidence="3">
    <location>
        <begin position="64"/>
        <end position="204"/>
    </location>
</feature>
<gene>
    <name evidence="5" type="ORF">MPH_13387</name>
</gene>
<dbReference type="AlphaFoldDB" id="K2R9N8"/>
<dbReference type="Pfam" id="PF24883">
    <property type="entry name" value="NPHP3_N"/>
    <property type="match status" value="1"/>
</dbReference>
<evidence type="ECO:0000259" key="3">
    <source>
        <dbReference type="Pfam" id="PF24809"/>
    </source>
</evidence>
<dbReference type="Pfam" id="PF24809">
    <property type="entry name" value="DUF7708"/>
    <property type="match status" value="1"/>
</dbReference>
<proteinExistence type="predicted"/>
<dbReference type="InterPro" id="IPR056125">
    <property type="entry name" value="DUF7708"/>
</dbReference>
<dbReference type="InParanoid" id="K2R9N8"/>
<feature type="region of interest" description="Disordered" evidence="2">
    <location>
        <begin position="500"/>
        <end position="519"/>
    </location>
</feature>
<organism evidence="5 6">
    <name type="scientific">Macrophomina phaseolina (strain MS6)</name>
    <name type="common">Charcoal rot fungus</name>
    <dbReference type="NCBI Taxonomy" id="1126212"/>
    <lineage>
        <taxon>Eukaryota</taxon>
        <taxon>Fungi</taxon>
        <taxon>Dikarya</taxon>
        <taxon>Ascomycota</taxon>
        <taxon>Pezizomycotina</taxon>
        <taxon>Dothideomycetes</taxon>
        <taxon>Dothideomycetes incertae sedis</taxon>
        <taxon>Botryosphaeriales</taxon>
        <taxon>Botryosphaeriaceae</taxon>
        <taxon>Macrophomina</taxon>
    </lineage>
</organism>
<dbReference type="PANTHER" id="PTHR10039">
    <property type="entry name" value="AMELOGENIN"/>
    <property type="match status" value="1"/>
</dbReference>
<protein>
    <submittedName>
        <fullName evidence="5">NACHT domain protein</fullName>
    </submittedName>
</protein>
<dbReference type="eggNOG" id="ENOG502R2Y4">
    <property type="taxonomic scope" value="Eukaryota"/>
</dbReference>
<evidence type="ECO:0000259" key="4">
    <source>
        <dbReference type="Pfam" id="PF24883"/>
    </source>
</evidence>
<dbReference type="OrthoDB" id="7464126at2759"/>
<feature type="domain" description="Nephrocystin 3-like N-terminal" evidence="4">
    <location>
        <begin position="260"/>
        <end position="419"/>
    </location>
</feature>
<reference evidence="5 6" key="1">
    <citation type="journal article" date="2012" name="BMC Genomics">
        <title>Tools to kill: Genome of one of the most destructive plant pathogenic fungi Macrophomina phaseolina.</title>
        <authorList>
            <person name="Islam M.S."/>
            <person name="Haque M.S."/>
            <person name="Islam M.M."/>
            <person name="Emdad E.M."/>
            <person name="Halim A."/>
            <person name="Hossen Q.M.M."/>
            <person name="Hossain M.Z."/>
            <person name="Ahmed B."/>
            <person name="Rahim S."/>
            <person name="Rahman M.S."/>
            <person name="Alam M.M."/>
            <person name="Hou S."/>
            <person name="Wan X."/>
            <person name="Saito J.A."/>
            <person name="Alam M."/>
        </authorList>
    </citation>
    <scope>NUCLEOTIDE SEQUENCE [LARGE SCALE GENOMIC DNA]</scope>
    <source>
        <strain evidence="5 6">MS6</strain>
    </source>
</reference>
<sequence length="519" mass="58865">MVAHQCSRLARLTTKEAVARLEQSITAGDARDFEKTTLVDVRQAAVEVEAKLAASQSLRNTRRIESFLNGIEHYSKVVEVVCNGTPYLPWIWAPIKLLLQLSSEYLSSFEKLIDAYAQIAETFPRLDRLSSAFENESGFQELLAMFYADILEFHRRAYKFFRARSWKRFFDSSWGRFDARFKTILSNLAQHADLIDREANAVDIAKAKSMRNRLNDELSRREKADALVHLASAMSWLNLTGIPQQEDELDGLLGRCHPTSCDWLLQNRAIAKWIGNDQAERLAWIFGKPGAGQQKRALFQLDPSFKRETVPRSLFFLHIPLKAFSPKHSPFEISHRSGIGLSEQVIPYIIDNYASKTPTASAEKLRTLLPHVLSTLPSGRIIVDGLDECDNEQQRFILKDMWAIAQNAGPDWKILISSREIPSITQQLSNLSLKSKVSLSEEKNSINSAISAFIDQKLKNLPQDTPNVQQRAELLKQKLKRKSHGMYYQTHGVCTQSANPGWRNVPLGPSRAEEPGVYQ</sequence>
<evidence type="ECO:0000313" key="5">
    <source>
        <dbReference type="EMBL" id="EKG09537.1"/>
    </source>
</evidence>
<dbReference type="InterPro" id="IPR056884">
    <property type="entry name" value="NPHP3-like_N"/>
</dbReference>
<dbReference type="PANTHER" id="PTHR10039:SF14">
    <property type="entry name" value="NACHT DOMAIN-CONTAINING PROTEIN"/>
    <property type="match status" value="1"/>
</dbReference>